<organism evidence="4 5">
    <name type="scientific">Oleomonas cavernae</name>
    <dbReference type="NCBI Taxonomy" id="2320859"/>
    <lineage>
        <taxon>Bacteria</taxon>
        <taxon>Pseudomonadati</taxon>
        <taxon>Pseudomonadota</taxon>
        <taxon>Alphaproteobacteria</taxon>
        <taxon>Acetobacterales</taxon>
        <taxon>Acetobacteraceae</taxon>
        <taxon>Oleomonas</taxon>
    </lineage>
</organism>
<name>A0A418W9M6_9PROT</name>
<sequence>MIHEIFSGPNTPFAIAIVFLVALVAIELIGTLTGLSLSGHGDHADAPHVDGDAGVFDWLGLGKVPLLILIAEFCAAFAAIGLSLQAIIEHFSNGVPLTAWLAGLVTLPPAIFATRWLSIGVARVLPREETEAVTQDSLVGRIAEVTTGTARSGSPAEARVRDAHGHTHYVRVRPAIDSESHPPGTRVVLLAREGTVYTAAAMPDADKI</sequence>
<evidence type="ECO:0000259" key="3">
    <source>
        <dbReference type="Pfam" id="PF21001"/>
    </source>
</evidence>
<dbReference type="EMBL" id="QYUK01000011">
    <property type="protein sequence ID" value="RJF86676.1"/>
    <property type="molecule type" value="Genomic_DNA"/>
</dbReference>
<protein>
    <submittedName>
        <fullName evidence="4">DUF1449 family protein</fullName>
    </submittedName>
</protein>
<dbReference type="InterPro" id="IPR048376">
    <property type="entry name" value="YqiJ_N"/>
</dbReference>
<evidence type="ECO:0000259" key="2">
    <source>
        <dbReference type="Pfam" id="PF07290"/>
    </source>
</evidence>
<evidence type="ECO:0000256" key="1">
    <source>
        <dbReference type="SAM" id="Phobius"/>
    </source>
</evidence>
<feature type="transmembrane region" description="Helical" evidence="1">
    <location>
        <begin position="66"/>
        <end position="88"/>
    </location>
</feature>
<keyword evidence="5" id="KW-1185">Reference proteome</keyword>
<dbReference type="Pfam" id="PF21001">
    <property type="entry name" value="YqiJ_N"/>
    <property type="match status" value="1"/>
</dbReference>
<feature type="transmembrane region" description="Helical" evidence="1">
    <location>
        <begin position="94"/>
        <end position="117"/>
    </location>
</feature>
<proteinExistence type="predicted"/>
<reference evidence="4 5" key="1">
    <citation type="submission" date="2018-09" db="EMBL/GenBank/DDBJ databases">
        <authorList>
            <person name="Zhu H."/>
        </authorList>
    </citation>
    <scope>NUCLEOTIDE SEQUENCE [LARGE SCALE GENOMIC DNA]</scope>
    <source>
        <strain evidence="4 5">K1W22B-8</strain>
    </source>
</reference>
<dbReference type="RefSeq" id="WP_119777321.1">
    <property type="nucleotide sequence ID" value="NZ_QYUK01000011.1"/>
</dbReference>
<keyword evidence="1" id="KW-1133">Transmembrane helix</keyword>
<keyword evidence="1" id="KW-0472">Membrane</keyword>
<keyword evidence="1" id="KW-0812">Transmembrane</keyword>
<dbReference type="Proteomes" id="UP000284605">
    <property type="component" value="Unassembled WGS sequence"/>
</dbReference>
<dbReference type="InterPro" id="IPR010840">
    <property type="entry name" value="YqiJ_OB"/>
</dbReference>
<evidence type="ECO:0000313" key="5">
    <source>
        <dbReference type="Proteomes" id="UP000284605"/>
    </source>
</evidence>
<gene>
    <name evidence="4" type="ORF">D3874_06280</name>
</gene>
<dbReference type="AlphaFoldDB" id="A0A418W9M6"/>
<dbReference type="Pfam" id="PF07290">
    <property type="entry name" value="YqiJ_OB"/>
    <property type="match status" value="1"/>
</dbReference>
<feature type="transmembrane region" description="Helical" evidence="1">
    <location>
        <begin position="12"/>
        <end position="35"/>
    </location>
</feature>
<feature type="domain" description="Inner membrane protein YqiJ OB-fold" evidence="2">
    <location>
        <begin position="137"/>
        <end position="199"/>
    </location>
</feature>
<accession>A0A418W9M6</accession>
<comment type="caution">
    <text evidence="4">The sequence shown here is derived from an EMBL/GenBank/DDBJ whole genome shotgun (WGS) entry which is preliminary data.</text>
</comment>
<evidence type="ECO:0000313" key="4">
    <source>
        <dbReference type="EMBL" id="RJF86676.1"/>
    </source>
</evidence>
<feature type="domain" description="Inner membrane protein YqiJ N-terminal" evidence="3">
    <location>
        <begin position="10"/>
        <end position="115"/>
    </location>
</feature>
<dbReference type="OrthoDB" id="5421421at2"/>